<sequence length="337" mass="38343">MSHKIFELGWKSRGHYQGGSGSLALLFEPNPRPRPTSCQRMEWEYNICTWAMLQLRLKADLQGCAALWDIFAAAALNYRRDSRLLPSFPKRFLEPNVDLLCHTVADVPPLEGLLQEVNESGCYQVEYHVVQLLYTVLVEQGDIATLRTIDKEKIELLYDHLAVPTPKTSPTHVFEVARGRKMSRRRQVYEALKANHRGAVCCGFLACKPEMVYALIHREVLPSPMVLAIDADEALALSEYCSGGSPFRYVAIVEFLLLDNEMTHDMRYVIISNPKTMEIGYLVFYDRSCDGKLQEEATEISRFQSFGLEAASSTIYYGRKMYTFLRAGLEAMGLRFS</sequence>
<dbReference type="RefSeq" id="XP_002138310.2">
    <property type="nucleotide sequence ID" value="XM_002138274.3"/>
</dbReference>
<evidence type="ECO:0000313" key="3">
    <source>
        <dbReference type="RefSeq" id="XP_002138310.2"/>
    </source>
</evidence>
<evidence type="ECO:0000313" key="2">
    <source>
        <dbReference type="Proteomes" id="UP000001819"/>
    </source>
</evidence>
<accession>A0A6I8V3Z8</accession>
<name>A0A6I8V3Z8_DROPS</name>
<dbReference type="KEGG" id="dpo:6898244"/>
<dbReference type="FunCoup" id="A0A6I8V3Z8">
    <property type="interactions" value="114"/>
</dbReference>
<feature type="domain" description="PARP16 N-terminal" evidence="1">
    <location>
        <begin position="56"/>
        <end position="137"/>
    </location>
</feature>
<dbReference type="InParanoid" id="A0A6I8V3Z8"/>
<proteinExistence type="predicted"/>
<reference evidence="2" key="1">
    <citation type="submission" date="2024-06" db="UniProtKB">
        <authorList>
            <consortium name="RefSeq"/>
        </authorList>
    </citation>
    <scope>NUCLEOTIDE SEQUENCE [LARGE SCALE GENOMIC DNA]</scope>
    <source>
        <strain evidence="2">MV2-25</strain>
    </source>
</reference>
<dbReference type="InterPro" id="IPR041400">
    <property type="entry name" value="PARP16_N"/>
</dbReference>
<dbReference type="Pfam" id="PF18084">
    <property type="entry name" value="ARTD15_N"/>
    <property type="match status" value="1"/>
</dbReference>
<reference evidence="3" key="2">
    <citation type="submission" date="2025-08" db="UniProtKB">
        <authorList>
            <consortium name="RefSeq"/>
        </authorList>
    </citation>
    <scope>IDENTIFICATION</scope>
    <source>
        <strain evidence="3">MV-25-SWS-2005</strain>
        <tissue evidence="3">Whole body</tissue>
    </source>
</reference>
<keyword evidence="2" id="KW-1185">Reference proteome</keyword>
<gene>
    <name evidence="3" type="primary">Parp16</name>
</gene>
<dbReference type="AlphaFoldDB" id="A0A6I8V3Z8"/>
<organism evidence="2 3">
    <name type="scientific">Drosophila pseudoobscura pseudoobscura</name>
    <name type="common">Fruit fly</name>
    <dbReference type="NCBI Taxonomy" id="46245"/>
    <lineage>
        <taxon>Eukaryota</taxon>
        <taxon>Metazoa</taxon>
        <taxon>Ecdysozoa</taxon>
        <taxon>Arthropoda</taxon>
        <taxon>Hexapoda</taxon>
        <taxon>Insecta</taxon>
        <taxon>Pterygota</taxon>
        <taxon>Neoptera</taxon>
        <taxon>Endopterygota</taxon>
        <taxon>Diptera</taxon>
        <taxon>Brachycera</taxon>
        <taxon>Muscomorpha</taxon>
        <taxon>Ephydroidea</taxon>
        <taxon>Drosophilidae</taxon>
        <taxon>Drosophila</taxon>
        <taxon>Sophophora</taxon>
    </lineage>
</organism>
<evidence type="ECO:0000259" key="1">
    <source>
        <dbReference type="Pfam" id="PF18084"/>
    </source>
</evidence>
<protein>
    <submittedName>
        <fullName evidence="3">Protein mono-ADP-ribosyltransferase Parp16</fullName>
    </submittedName>
</protein>
<dbReference type="Proteomes" id="UP000001819">
    <property type="component" value="Chromosome 3"/>
</dbReference>